<dbReference type="PATRIC" id="fig|294699.3.peg.3091"/>
<geneLocation type="plasmid" evidence="3">
    <name>pdsm15939_1</name>
</geneLocation>
<keyword evidence="2" id="KW-0614">Plasmid</keyword>
<dbReference type="RefSeq" id="WP_066327537.1">
    <property type="nucleotide sequence ID" value="NZ_CP015439.1"/>
</dbReference>
<evidence type="ECO:0000313" key="3">
    <source>
        <dbReference type="Proteomes" id="UP000076865"/>
    </source>
</evidence>
<dbReference type="OrthoDB" id="2379922at2"/>
<evidence type="ECO:0000259" key="1">
    <source>
        <dbReference type="PROSITE" id="PS51664"/>
    </source>
</evidence>
<dbReference type="PANTHER" id="PTHR37809">
    <property type="entry name" value="RIBOSOMAL PROTEIN S12 METHYLTHIOTRANSFERASE ACCESSORY FACTOR YCAO"/>
    <property type="match status" value="1"/>
</dbReference>
<dbReference type="KEGG" id="aamy:GFC30_2996"/>
<dbReference type="PROSITE" id="PS51664">
    <property type="entry name" value="YCAO"/>
    <property type="match status" value="1"/>
</dbReference>
<dbReference type="InterPro" id="IPR003776">
    <property type="entry name" value="YcaO-like_dom"/>
</dbReference>
<dbReference type="Proteomes" id="UP000076865">
    <property type="component" value="Plasmid pDSM15939_1"/>
</dbReference>
<accession>A0A160F855</accession>
<dbReference type="EMBL" id="CP015439">
    <property type="protein sequence ID" value="ANB62263.1"/>
    <property type="molecule type" value="Genomic_DNA"/>
</dbReference>
<keyword evidence="3" id="KW-1185">Reference proteome</keyword>
<name>A0A160F855_9BACL</name>
<dbReference type="Pfam" id="PF02624">
    <property type="entry name" value="YcaO"/>
    <property type="match status" value="1"/>
</dbReference>
<protein>
    <submittedName>
        <fullName evidence="2">Thiazole/oxazole-forming peptide maturase, SagD family component domain protein</fullName>
    </submittedName>
</protein>
<dbReference type="Gene3D" id="3.30.1330.230">
    <property type="match status" value="1"/>
</dbReference>
<reference evidence="2 3" key="1">
    <citation type="journal article" date="2006" name="Syst. Appl. Microbiol.">
        <title>Anoxybacillus amylolyticus sp. nov., a thermophilic amylase producing bacterium isolated from Mount Rittmann (Antarctica).</title>
        <authorList>
            <person name="Poli A."/>
            <person name="Esposito E."/>
            <person name="Lama L."/>
            <person name="Orlando P."/>
            <person name="Nicolaus G."/>
            <person name="de Appolonia F."/>
            <person name="Gambacorta A."/>
            <person name="Nicolaus B."/>
        </authorList>
    </citation>
    <scope>NUCLEOTIDE SEQUENCE [LARGE SCALE GENOMIC DNA]</scope>
    <source>
        <strain evidence="2 3">DSM 15939</strain>
        <plasmid evidence="3">Plasmid pdsm15939_1</plasmid>
    </source>
</reference>
<sequence length="433" mass="49321">MNTGIYDLCQPVGGLMTYPQLLPVAHGEPKYYICGSSLGDLSELENLRYNNNGSQMELTGAGGDINYDMAKFKSLAETLERYCSCVFSEEQFIWATAEELGEDALDLEQIPVCSENELKHPMCPILKPNKKEKIRWVRGVSLTTKKLVWVPAIMVYLYIPYKSEGERFWIPISTGCAIHTSYEVALINAINEVIERDAISLTWLHRLPLNKIEIDISLPTWAESYLAKNSEYSYFETYYYNATTDLGIPTVYSVQFSPHNPKLSTVVMCSTELDPLVALTKVTREAASVRIALQHKKVKATDINTFRDVFEGALYMGSSSMIKEFDFLKYSQGRYPFSEFPNYSTNDPKQDLNFLIGRLKEKKHEVIVVDLTTDEAERCGFYAVRVIIPTLQPLSFTYRARYLGTKRLYQAPVNMGYGVRTEEQINPFPQPFA</sequence>
<feature type="domain" description="YcaO" evidence="1">
    <location>
        <begin position="60"/>
        <end position="433"/>
    </location>
</feature>
<dbReference type="Gene3D" id="3.30.40.250">
    <property type="match status" value="1"/>
</dbReference>
<evidence type="ECO:0000313" key="2">
    <source>
        <dbReference type="EMBL" id="ANB62263.1"/>
    </source>
</evidence>
<dbReference type="InterPro" id="IPR027624">
    <property type="entry name" value="TOMM_cyclo_SagD"/>
</dbReference>
<proteinExistence type="predicted"/>
<dbReference type="Gene3D" id="3.30.160.660">
    <property type="match status" value="1"/>
</dbReference>
<dbReference type="NCBIfam" id="TIGR03604">
    <property type="entry name" value="TOMM_cyclo_SagD"/>
    <property type="match status" value="1"/>
</dbReference>
<dbReference type="AlphaFoldDB" id="A0A160F855"/>
<dbReference type="NCBIfam" id="TIGR00702">
    <property type="entry name" value="YcaO-type kinase domain"/>
    <property type="match status" value="1"/>
</dbReference>
<gene>
    <name evidence="2" type="ORF">GFC30_2996</name>
</gene>
<dbReference type="PANTHER" id="PTHR37809:SF1">
    <property type="entry name" value="RIBOSOMAL PROTEIN S12 METHYLTHIOTRANSFERASE ACCESSORY FACTOR YCAO"/>
    <property type="match status" value="1"/>
</dbReference>
<organism evidence="2 3">
    <name type="scientific">Anoxybacteroides amylolyticum</name>
    <dbReference type="NCBI Taxonomy" id="294699"/>
    <lineage>
        <taxon>Bacteria</taxon>
        <taxon>Bacillati</taxon>
        <taxon>Bacillota</taxon>
        <taxon>Bacilli</taxon>
        <taxon>Bacillales</taxon>
        <taxon>Anoxybacillaceae</taxon>
        <taxon>Anoxybacteroides</taxon>
    </lineage>
</organism>